<reference evidence="4" key="2">
    <citation type="submission" date="2019-09" db="UniProtKB">
        <authorList>
            <consortium name="WormBaseParasite"/>
        </authorList>
    </citation>
    <scope>IDENTIFICATION</scope>
</reference>
<evidence type="ECO:0000313" key="4">
    <source>
        <dbReference type="WBParaSite" id="HPBE_0001178101-mRNA-1"/>
    </source>
</evidence>
<dbReference type="Gene3D" id="3.30.70.270">
    <property type="match status" value="1"/>
</dbReference>
<accession>A0A3P7YNV6</accession>
<dbReference type="InterPro" id="IPR000477">
    <property type="entry name" value="RT_dom"/>
</dbReference>
<feature type="domain" description="Reverse transcriptase" evidence="1">
    <location>
        <begin position="1"/>
        <end position="217"/>
    </location>
</feature>
<dbReference type="WBParaSite" id="HPBE_0001178101-mRNA-1">
    <property type="protein sequence ID" value="HPBE_0001178101-mRNA-1"/>
    <property type="gene ID" value="HPBE_0001178101"/>
</dbReference>
<gene>
    <name evidence="2" type="ORF">HPBE_LOCUS11782</name>
</gene>
<evidence type="ECO:0000313" key="3">
    <source>
        <dbReference type="Proteomes" id="UP000050761"/>
    </source>
</evidence>
<evidence type="ECO:0000259" key="1">
    <source>
        <dbReference type="PROSITE" id="PS50878"/>
    </source>
</evidence>
<dbReference type="PANTHER" id="PTHR47027">
    <property type="entry name" value="REVERSE TRANSCRIPTASE DOMAIN-CONTAINING PROTEIN"/>
    <property type="match status" value="1"/>
</dbReference>
<sequence>MKIFERIVDGRIRDTVQLSTNQCGFVAGCGTVDAIHAVRLLIEKHRDKQKPVHLAFLDLEKAFGRVPREVIWYALREHGVPEELIEWVRILYSCPKSRVQAAAGTSMEFPISVGVHQGSALSPLLLVVVMHAISRDLQQPVLWTLLYADDVMLASEDKIELQRQVQAWCDRLERLGLKHNVKETEYMTTDEDESSSIKVNGIERPRTSVFKYLGSAIASAGGLLVEANSRVSAAWFKWRSLTGVLCDKKIPERLKSKI</sequence>
<dbReference type="PROSITE" id="PS51257">
    <property type="entry name" value="PROKAR_LIPOPROTEIN"/>
    <property type="match status" value="1"/>
</dbReference>
<dbReference type="AlphaFoldDB" id="A0A183FUD2"/>
<keyword evidence="3" id="KW-1185">Reference proteome</keyword>
<reference evidence="2 3" key="1">
    <citation type="submission" date="2018-11" db="EMBL/GenBank/DDBJ databases">
        <authorList>
            <consortium name="Pathogen Informatics"/>
        </authorList>
    </citation>
    <scope>NUCLEOTIDE SEQUENCE [LARGE SCALE GENOMIC DNA]</scope>
</reference>
<protein>
    <submittedName>
        <fullName evidence="4">Reverse transcriptase domain-containing protein</fullName>
    </submittedName>
</protein>
<name>A0A183FUD2_HELPZ</name>
<dbReference type="PANTHER" id="PTHR47027:SF28">
    <property type="entry name" value="ENDONUCLEASE-REVERSE TRANSCRIPTASE"/>
    <property type="match status" value="1"/>
</dbReference>
<dbReference type="SUPFAM" id="SSF56672">
    <property type="entry name" value="DNA/RNA polymerases"/>
    <property type="match status" value="1"/>
</dbReference>
<evidence type="ECO:0000313" key="2">
    <source>
        <dbReference type="EMBL" id="VDO89830.1"/>
    </source>
</evidence>
<dbReference type="InterPro" id="IPR043128">
    <property type="entry name" value="Rev_trsase/Diguanyl_cyclase"/>
</dbReference>
<accession>A0A183FUD2</accession>
<dbReference type="InterPro" id="IPR043502">
    <property type="entry name" value="DNA/RNA_pol_sf"/>
</dbReference>
<dbReference type="PROSITE" id="PS50878">
    <property type="entry name" value="RT_POL"/>
    <property type="match status" value="1"/>
</dbReference>
<dbReference type="Proteomes" id="UP000050761">
    <property type="component" value="Unassembled WGS sequence"/>
</dbReference>
<dbReference type="CDD" id="cd01650">
    <property type="entry name" value="RT_nLTR_like"/>
    <property type="match status" value="1"/>
</dbReference>
<dbReference type="EMBL" id="UZAH01027229">
    <property type="protein sequence ID" value="VDO89830.1"/>
    <property type="molecule type" value="Genomic_DNA"/>
</dbReference>
<dbReference type="OrthoDB" id="5849210at2759"/>
<proteinExistence type="predicted"/>
<organism evidence="3 4">
    <name type="scientific">Heligmosomoides polygyrus</name>
    <name type="common">Parasitic roundworm</name>
    <dbReference type="NCBI Taxonomy" id="6339"/>
    <lineage>
        <taxon>Eukaryota</taxon>
        <taxon>Metazoa</taxon>
        <taxon>Ecdysozoa</taxon>
        <taxon>Nematoda</taxon>
        <taxon>Chromadorea</taxon>
        <taxon>Rhabditida</taxon>
        <taxon>Rhabditina</taxon>
        <taxon>Rhabditomorpha</taxon>
        <taxon>Strongyloidea</taxon>
        <taxon>Heligmosomidae</taxon>
        <taxon>Heligmosomoides</taxon>
    </lineage>
</organism>
<dbReference type="Pfam" id="PF00078">
    <property type="entry name" value="RVT_1"/>
    <property type="match status" value="1"/>
</dbReference>